<keyword evidence="2" id="KW-0732">Signal</keyword>
<protein>
    <recommendedName>
        <fullName evidence="5">PepSY domain-containing protein</fullName>
    </recommendedName>
</protein>
<gene>
    <name evidence="3" type="ORF">V3H18_12280</name>
</gene>
<keyword evidence="4" id="KW-1185">Reference proteome</keyword>
<name>A0ABU7XJW1_9HYPH</name>
<evidence type="ECO:0000256" key="2">
    <source>
        <dbReference type="SAM" id="SignalP"/>
    </source>
</evidence>
<comment type="caution">
    <text evidence="3">The sequence shown here is derived from an EMBL/GenBank/DDBJ whole genome shotgun (WGS) entry which is preliminary data.</text>
</comment>
<feature type="region of interest" description="Disordered" evidence="1">
    <location>
        <begin position="113"/>
        <end position="152"/>
    </location>
</feature>
<accession>A0ABU7XJW1</accession>
<feature type="signal peptide" evidence="2">
    <location>
        <begin position="1"/>
        <end position="23"/>
    </location>
</feature>
<evidence type="ECO:0000313" key="4">
    <source>
        <dbReference type="Proteomes" id="UP001350748"/>
    </source>
</evidence>
<feature type="non-terminal residue" evidence="3">
    <location>
        <position position="152"/>
    </location>
</feature>
<dbReference type="EMBL" id="JAZHYN010000038">
    <property type="protein sequence ID" value="MEF3367312.1"/>
    <property type="molecule type" value="Genomic_DNA"/>
</dbReference>
<evidence type="ECO:0008006" key="5">
    <source>
        <dbReference type="Google" id="ProtNLM"/>
    </source>
</evidence>
<proteinExistence type="predicted"/>
<evidence type="ECO:0000256" key="1">
    <source>
        <dbReference type="SAM" id="MobiDB-lite"/>
    </source>
</evidence>
<dbReference type="Proteomes" id="UP001350748">
    <property type="component" value="Unassembled WGS sequence"/>
</dbReference>
<reference evidence="3 4" key="1">
    <citation type="submission" date="2024-02" db="EMBL/GenBank/DDBJ databases">
        <authorList>
            <person name="Grouzdev D."/>
        </authorList>
    </citation>
    <scope>NUCLEOTIDE SEQUENCE [LARGE SCALE GENOMIC DNA]</scope>
    <source>
        <strain evidence="3 4">9N</strain>
    </source>
</reference>
<feature type="compositionally biased region" description="Basic and acidic residues" evidence="1">
    <location>
        <begin position="138"/>
        <end position="152"/>
    </location>
</feature>
<feature type="chain" id="PRO_5047377584" description="PepSY domain-containing protein" evidence="2">
    <location>
        <begin position="24"/>
        <end position="152"/>
    </location>
</feature>
<dbReference type="RefSeq" id="WP_332082360.1">
    <property type="nucleotide sequence ID" value="NZ_JAZHYN010000038.1"/>
</dbReference>
<organism evidence="3 4">
    <name type="scientific">Methylocystis borbori</name>
    <dbReference type="NCBI Taxonomy" id="3118750"/>
    <lineage>
        <taxon>Bacteria</taxon>
        <taxon>Pseudomonadati</taxon>
        <taxon>Pseudomonadota</taxon>
        <taxon>Alphaproteobacteria</taxon>
        <taxon>Hyphomicrobiales</taxon>
        <taxon>Methylocystaceae</taxon>
        <taxon>Methylocystis</taxon>
    </lineage>
</organism>
<evidence type="ECO:0000313" key="3">
    <source>
        <dbReference type="EMBL" id="MEF3367312.1"/>
    </source>
</evidence>
<sequence>MPSSGWKASLPLAFGIAAASVFAPQQASAQFFFRPFGFAYRSEAPEETPLYASRRAVAGILGREGFRLVGPLGHRGEQIVAMGVNRREGEMRFIIDPYEGRILRAVRLGPPPMYDRGYDRGPGGEPDYAPPGGGARPYARDLGEEDDGPRAE</sequence>